<proteinExistence type="predicted"/>
<protein>
    <submittedName>
        <fullName evidence="2">Uncharacterized protein</fullName>
    </submittedName>
</protein>
<organism evidence="2 3">
    <name type="scientific">Portunus trituberculatus</name>
    <name type="common">Swimming crab</name>
    <name type="synonym">Neptunus trituberculatus</name>
    <dbReference type="NCBI Taxonomy" id="210409"/>
    <lineage>
        <taxon>Eukaryota</taxon>
        <taxon>Metazoa</taxon>
        <taxon>Ecdysozoa</taxon>
        <taxon>Arthropoda</taxon>
        <taxon>Crustacea</taxon>
        <taxon>Multicrustacea</taxon>
        <taxon>Malacostraca</taxon>
        <taxon>Eumalacostraca</taxon>
        <taxon>Eucarida</taxon>
        <taxon>Decapoda</taxon>
        <taxon>Pleocyemata</taxon>
        <taxon>Brachyura</taxon>
        <taxon>Eubrachyura</taxon>
        <taxon>Portunoidea</taxon>
        <taxon>Portunidae</taxon>
        <taxon>Portuninae</taxon>
        <taxon>Portunus</taxon>
    </lineage>
</organism>
<accession>A0A5B7IRJ3</accession>
<evidence type="ECO:0000313" key="2">
    <source>
        <dbReference type="EMBL" id="MPC85065.1"/>
    </source>
</evidence>
<keyword evidence="3" id="KW-1185">Reference proteome</keyword>
<feature type="compositionally biased region" description="Pro residues" evidence="1">
    <location>
        <begin position="165"/>
        <end position="180"/>
    </location>
</feature>
<evidence type="ECO:0000313" key="3">
    <source>
        <dbReference type="Proteomes" id="UP000324222"/>
    </source>
</evidence>
<gene>
    <name evidence="2" type="ORF">E2C01_079824</name>
</gene>
<name>A0A5B7IRJ3_PORTR</name>
<evidence type="ECO:0000256" key="1">
    <source>
        <dbReference type="SAM" id="MobiDB-lite"/>
    </source>
</evidence>
<sequence length="242" mass="26679">MTPDEDKSEGSRTTLRREATRVFTMEGRSPPASVVWCRERGGEGRGGAQCDWGSEGEGFSWIYVNMSTDPASMVGALLVTGRMVVVVVAVKGEPQPRQGHYHGALHAPRATDHSDLTVEDKCLGGSWYALSYSLTLCWGFHHCLTRASWNTPAVTPRIKKCSPQTLPPSLAPRPGNPFPPTREEAARISPHKLVLRFSNSRFSCHSKGQCRSSYPHAHSDAAHHAPLPEPTSGHTRHHQQEW</sequence>
<dbReference type="AlphaFoldDB" id="A0A5B7IRJ3"/>
<reference evidence="2 3" key="1">
    <citation type="submission" date="2019-05" db="EMBL/GenBank/DDBJ databases">
        <title>Another draft genome of Portunus trituberculatus and its Hox gene families provides insights of decapod evolution.</title>
        <authorList>
            <person name="Jeong J.-H."/>
            <person name="Song I."/>
            <person name="Kim S."/>
            <person name="Choi T."/>
            <person name="Kim D."/>
            <person name="Ryu S."/>
            <person name="Kim W."/>
        </authorList>
    </citation>
    <scope>NUCLEOTIDE SEQUENCE [LARGE SCALE GENOMIC DNA]</scope>
    <source>
        <tissue evidence="2">Muscle</tissue>
    </source>
</reference>
<dbReference type="Proteomes" id="UP000324222">
    <property type="component" value="Unassembled WGS sequence"/>
</dbReference>
<comment type="caution">
    <text evidence="2">The sequence shown here is derived from an EMBL/GenBank/DDBJ whole genome shotgun (WGS) entry which is preliminary data.</text>
</comment>
<dbReference type="EMBL" id="VSRR010067206">
    <property type="protein sequence ID" value="MPC85065.1"/>
    <property type="molecule type" value="Genomic_DNA"/>
</dbReference>
<feature type="region of interest" description="Disordered" evidence="1">
    <location>
        <begin position="160"/>
        <end position="185"/>
    </location>
</feature>
<feature type="region of interest" description="Disordered" evidence="1">
    <location>
        <begin position="215"/>
        <end position="242"/>
    </location>
</feature>